<dbReference type="EMBL" id="BMOD01000008">
    <property type="protein sequence ID" value="GGJ37588.1"/>
    <property type="molecule type" value="Genomic_DNA"/>
</dbReference>
<comment type="caution">
    <text evidence="1">The sequence shown here is derived from an EMBL/GenBank/DDBJ whole genome shotgun (WGS) entry which is preliminary data.</text>
</comment>
<proteinExistence type="predicted"/>
<dbReference type="RefSeq" id="WP_189002991.1">
    <property type="nucleotide sequence ID" value="NZ_BMOD01000008.1"/>
</dbReference>
<dbReference type="Proteomes" id="UP000632222">
    <property type="component" value="Unassembled WGS sequence"/>
</dbReference>
<dbReference type="Gene3D" id="3.90.1200.10">
    <property type="match status" value="1"/>
</dbReference>
<dbReference type="Pfam" id="PF04655">
    <property type="entry name" value="APH_6_hur"/>
    <property type="match status" value="1"/>
</dbReference>
<protein>
    <submittedName>
        <fullName evidence="1">Streptomycin 6-kinase</fullName>
    </submittedName>
</protein>
<dbReference type="InterPro" id="IPR011009">
    <property type="entry name" value="Kinase-like_dom_sf"/>
</dbReference>
<accession>A0ABQ2D432</accession>
<reference evidence="2" key="1">
    <citation type="journal article" date="2019" name="Int. J. Syst. Evol. Microbiol.">
        <title>The Global Catalogue of Microorganisms (GCM) 10K type strain sequencing project: providing services to taxonomists for standard genome sequencing and annotation.</title>
        <authorList>
            <consortium name="The Broad Institute Genomics Platform"/>
            <consortium name="The Broad Institute Genome Sequencing Center for Infectious Disease"/>
            <person name="Wu L."/>
            <person name="Ma J."/>
        </authorList>
    </citation>
    <scope>NUCLEOTIDE SEQUENCE [LARGE SCALE GENOMIC DNA]</scope>
    <source>
        <strain evidence="2">JCM 14370</strain>
    </source>
</reference>
<keyword evidence="2" id="KW-1185">Reference proteome</keyword>
<sequence length="295" mass="33596">MNPEFLENIRHSFDDGDIWLQKLPELLNLFAAQWELDLGAPFENLSFNYVAPAKWEGQDVVFKLGVPREELHTEIAALKLWNGSGGVKLLKADPEQGALLIERLFPGQMLSTLPEAQTVPIMCEVMEKIWHPVPAEHAFPSIEQWHQGLVEFPRSGTAFPAEMLDLAEGFYQELTASAEEPVVLHGDLHHFNVLQHGENWLAIDPKGIIGERAYEIGAFLRNPWPVLYDLYSPEELQNVQARRVDAFAERLGLSRERILKWSVYIFVLSGCWGYAETRDDWKKELLGAEVLRGLL</sequence>
<evidence type="ECO:0000313" key="2">
    <source>
        <dbReference type="Proteomes" id="UP000632222"/>
    </source>
</evidence>
<dbReference type="SUPFAM" id="SSF56112">
    <property type="entry name" value="Protein kinase-like (PK-like)"/>
    <property type="match status" value="1"/>
</dbReference>
<organism evidence="1 2">
    <name type="scientific">Deinococcus roseus</name>
    <dbReference type="NCBI Taxonomy" id="392414"/>
    <lineage>
        <taxon>Bacteria</taxon>
        <taxon>Thermotogati</taxon>
        <taxon>Deinococcota</taxon>
        <taxon>Deinococci</taxon>
        <taxon>Deinococcales</taxon>
        <taxon>Deinococcaceae</taxon>
        <taxon>Deinococcus</taxon>
    </lineage>
</organism>
<dbReference type="InterPro" id="IPR006748">
    <property type="entry name" value="NH2Glyco/OHUrea_AB-resist_kin"/>
</dbReference>
<evidence type="ECO:0000313" key="1">
    <source>
        <dbReference type="EMBL" id="GGJ37588.1"/>
    </source>
</evidence>
<gene>
    <name evidence="1" type="ORF">GCM10008938_24660</name>
</gene>
<name>A0ABQ2D432_9DEIO</name>